<proteinExistence type="predicted"/>
<sequence>MELSQFRFKVYHKPGTAMGHVDGLSRLHTQTVCAVTLSELMEDVSSTERQGFVPVRGSPSSDCDDAHIPLPVMNGEPSKVVAGELEDALRVAKQPPAEVGERPAVITAKKSPTPTSNVLNPENPDEGATVSVGEPPAPPASREAGSRRSRGETRRDRCQEASDADLERAQPRKP</sequence>
<feature type="region of interest" description="Disordered" evidence="1">
    <location>
        <begin position="92"/>
        <end position="174"/>
    </location>
</feature>
<organism evidence="5 6">
    <name type="scientific">Phytophthora fragariae</name>
    <dbReference type="NCBI Taxonomy" id="53985"/>
    <lineage>
        <taxon>Eukaryota</taxon>
        <taxon>Sar</taxon>
        <taxon>Stramenopiles</taxon>
        <taxon>Oomycota</taxon>
        <taxon>Peronosporomycetes</taxon>
        <taxon>Peronosporales</taxon>
        <taxon>Peronosporaceae</taxon>
        <taxon>Phytophthora</taxon>
    </lineage>
</organism>
<dbReference type="EMBL" id="QXGA01000798">
    <property type="protein sequence ID" value="KAE9140935.1"/>
    <property type="molecule type" value="Genomic_DNA"/>
</dbReference>
<dbReference type="Proteomes" id="UP000488956">
    <property type="component" value="Unassembled WGS sequence"/>
</dbReference>
<dbReference type="EMBL" id="QXGD01000995">
    <property type="protein sequence ID" value="KAE9217933.1"/>
    <property type="molecule type" value="Genomic_DNA"/>
</dbReference>
<feature type="compositionally biased region" description="Polar residues" evidence="1">
    <location>
        <begin position="110"/>
        <end position="120"/>
    </location>
</feature>
<accession>A0A6A4CVF6</accession>
<feature type="compositionally biased region" description="Basic and acidic residues" evidence="1">
    <location>
        <begin position="144"/>
        <end position="174"/>
    </location>
</feature>
<evidence type="ECO:0000313" key="7">
    <source>
        <dbReference type="Proteomes" id="UP000440367"/>
    </source>
</evidence>
<dbReference type="EMBL" id="QXGE01001133">
    <property type="protein sequence ID" value="KAE9297299.1"/>
    <property type="molecule type" value="Genomic_DNA"/>
</dbReference>
<name>A0A6A4CVF6_9STRA</name>
<gene>
    <name evidence="5" type="ORF">PF001_g16467</name>
    <name evidence="4" type="ORF">PF002_g16648</name>
    <name evidence="3" type="ORF">PF006_g13426</name>
    <name evidence="2" type="ORF">PF010_g13829</name>
</gene>
<evidence type="ECO:0000256" key="1">
    <source>
        <dbReference type="SAM" id="MobiDB-lite"/>
    </source>
</evidence>
<evidence type="ECO:0000313" key="8">
    <source>
        <dbReference type="Proteomes" id="UP000440732"/>
    </source>
</evidence>
<dbReference type="Proteomes" id="UP000440367">
    <property type="component" value="Unassembled WGS sequence"/>
</dbReference>
<comment type="caution">
    <text evidence="5">The sequence shown here is derived from an EMBL/GenBank/DDBJ whole genome shotgun (WGS) entry which is preliminary data.</text>
</comment>
<evidence type="ECO:0000313" key="4">
    <source>
        <dbReference type="EMBL" id="KAE9217933.1"/>
    </source>
</evidence>
<feature type="region of interest" description="Disordered" evidence="1">
    <location>
        <begin position="49"/>
        <end position="72"/>
    </location>
</feature>
<evidence type="ECO:0000313" key="2">
    <source>
        <dbReference type="EMBL" id="KAE9103171.1"/>
    </source>
</evidence>
<dbReference type="Proteomes" id="UP000440732">
    <property type="component" value="Unassembled WGS sequence"/>
</dbReference>
<evidence type="ECO:0000313" key="9">
    <source>
        <dbReference type="Proteomes" id="UP000488956"/>
    </source>
</evidence>
<reference evidence="6 7" key="1">
    <citation type="submission" date="2018-08" db="EMBL/GenBank/DDBJ databases">
        <title>Genomic investigation of the strawberry pathogen Phytophthora fragariae indicates pathogenicity is determined by transcriptional variation in three key races.</title>
        <authorList>
            <person name="Adams T.M."/>
            <person name="Armitage A.D."/>
            <person name="Sobczyk M.K."/>
            <person name="Bates H.J."/>
            <person name="Dunwell J.M."/>
            <person name="Nellist C.F."/>
            <person name="Harrison R.J."/>
        </authorList>
    </citation>
    <scope>NUCLEOTIDE SEQUENCE [LARGE SCALE GENOMIC DNA]</scope>
    <source>
        <strain evidence="5 6">A4</strain>
        <strain evidence="4 7">BC-1</strain>
        <strain evidence="3 8">NOV-5</strain>
        <strain evidence="2 9">ONT-3</strain>
    </source>
</reference>
<protein>
    <submittedName>
        <fullName evidence="5">Uncharacterized protein</fullName>
    </submittedName>
</protein>
<evidence type="ECO:0000313" key="5">
    <source>
        <dbReference type="EMBL" id="KAE9297299.1"/>
    </source>
</evidence>
<evidence type="ECO:0000313" key="3">
    <source>
        <dbReference type="EMBL" id="KAE9140935.1"/>
    </source>
</evidence>
<evidence type="ECO:0000313" key="6">
    <source>
        <dbReference type="Proteomes" id="UP000437068"/>
    </source>
</evidence>
<dbReference type="EMBL" id="QXFX01000827">
    <property type="protein sequence ID" value="KAE9103171.1"/>
    <property type="molecule type" value="Genomic_DNA"/>
</dbReference>
<dbReference type="Proteomes" id="UP000437068">
    <property type="component" value="Unassembled WGS sequence"/>
</dbReference>
<dbReference type="AlphaFoldDB" id="A0A6A4CVF6"/>